<dbReference type="AlphaFoldDB" id="A0A3M9XV98"/>
<comment type="caution">
    <text evidence="2">The sequence shown here is derived from an EMBL/GenBank/DDBJ whole genome shotgun (WGS) entry which is preliminary data.</text>
</comment>
<dbReference type="GeneID" id="39608973"/>
<name>A0A3M9XV98_9PEZI</name>
<organism evidence="2 3">
    <name type="scientific">Verticillium nonalfalfae</name>
    <dbReference type="NCBI Taxonomy" id="1051616"/>
    <lineage>
        <taxon>Eukaryota</taxon>
        <taxon>Fungi</taxon>
        <taxon>Dikarya</taxon>
        <taxon>Ascomycota</taxon>
        <taxon>Pezizomycotina</taxon>
        <taxon>Sordariomycetes</taxon>
        <taxon>Hypocreomycetidae</taxon>
        <taxon>Glomerellales</taxon>
        <taxon>Plectosphaerellaceae</taxon>
        <taxon>Verticillium</taxon>
    </lineage>
</organism>
<accession>A0A3M9XV98</accession>
<protein>
    <submittedName>
        <fullName evidence="2">Uncharacterized protein</fullName>
    </submittedName>
</protein>
<dbReference type="RefSeq" id="XP_028490109.1">
    <property type="nucleotide sequence ID" value="XM_028639443.1"/>
</dbReference>
<evidence type="ECO:0000313" key="2">
    <source>
        <dbReference type="EMBL" id="RNJ51951.1"/>
    </source>
</evidence>
<reference evidence="2 3" key="1">
    <citation type="submission" date="2018-10" db="EMBL/GenBank/DDBJ databases">
        <title>Genome sequence of Verticillium nonalfalfae VnAa140.</title>
        <authorList>
            <person name="Stajich J.E."/>
            <person name="Kasson M.T."/>
        </authorList>
    </citation>
    <scope>NUCLEOTIDE SEQUENCE [LARGE SCALE GENOMIC DNA]</scope>
    <source>
        <strain evidence="2 3">VnAa140</strain>
    </source>
</reference>
<gene>
    <name evidence="2" type="ORF">D7B24_005284</name>
</gene>
<evidence type="ECO:0000256" key="1">
    <source>
        <dbReference type="SAM" id="MobiDB-lite"/>
    </source>
</evidence>
<feature type="compositionally biased region" description="Low complexity" evidence="1">
    <location>
        <begin position="38"/>
        <end position="54"/>
    </location>
</feature>
<feature type="region of interest" description="Disordered" evidence="1">
    <location>
        <begin position="35"/>
        <end position="54"/>
    </location>
</feature>
<keyword evidence="3" id="KW-1185">Reference proteome</keyword>
<dbReference type="Proteomes" id="UP000267145">
    <property type="component" value="Unassembled WGS sequence"/>
</dbReference>
<feature type="non-terminal residue" evidence="2">
    <location>
        <position position="74"/>
    </location>
</feature>
<sequence length="74" mass="8314">MAHTEPTLPNGHRCPRTPQWAAAALRRSEGRRRLDVAQFPGSPQFPGSSPQPQFHYYGRHNAAAAMHDRLWGNP</sequence>
<proteinExistence type="predicted"/>
<evidence type="ECO:0000313" key="3">
    <source>
        <dbReference type="Proteomes" id="UP000267145"/>
    </source>
</evidence>
<dbReference type="EMBL" id="RBVV01000310">
    <property type="protein sequence ID" value="RNJ51951.1"/>
    <property type="molecule type" value="Genomic_DNA"/>
</dbReference>